<keyword evidence="4" id="KW-1185">Reference proteome</keyword>
<keyword evidence="2" id="KW-1133">Transmembrane helix</keyword>
<evidence type="ECO:0000313" key="4">
    <source>
        <dbReference type="Proteomes" id="UP000077521"/>
    </source>
</evidence>
<keyword evidence="2" id="KW-0812">Transmembrane</keyword>
<reference evidence="3" key="1">
    <citation type="submission" date="2016-04" db="EMBL/GenBank/DDBJ databases">
        <authorList>
            <person name="Nguyen H.D."/>
            <person name="Samba Siva P."/>
            <person name="Cullis J."/>
            <person name="Levesque C.A."/>
            <person name="Hambleton S."/>
        </authorList>
    </citation>
    <scope>NUCLEOTIDE SEQUENCE</scope>
    <source>
        <strain evidence="3">DAOMC 236416</strain>
    </source>
</reference>
<feature type="compositionally biased region" description="Polar residues" evidence="1">
    <location>
        <begin position="342"/>
        <end position="390"/>
    </location>
</feature>
<dbReference type="EMBL" id="LWDF02002707">
    <property type="protein sequence ID" value="KAE8235544.1"/>
    <property type="molecule type" value="Genomic_DNA"/>
</dbReference>
<protein>
    <submittedName>
        <fullName evidence="3">Uncharacterized protein</fullName>
    </submittedName>
</protein>
<evidence type="ECO:0000313" key="3">
    <source>
        <dbReference type="EMBL" id="KAE8235544.1"/>
    </source>
</evidence>
<organism evidence="3 4">
    <name type="scientific">Tilletia indica</name>
    <dbReference type="NCBI Taxonomy" id="43049"/>
    <lineage>
        <taxon>Eukaryota</taxon>
        <taxon>Fungi</taxon>
        <taxon>Dikarya</taxon>
        <taxon>Basidiomycota</taxon>
        <taxon>Ustilaginomycotina</taxon>
        <taxon>Exobasidiomycetes</taxon>
        <taxon>Tilletiales</taxon>
        <taxon>Tilletiaceae</taxon>
        <taxon>Tilletia</taxon>
    </lineage>
</organism>
<name>A0A8T8S9J2_9BASI</name>
<proteinExistence type="predicted"/>
<evidence type="ECO:0000256" key="2">
    <source>
        <dbReference type="SAM" id="Phobius"/>
    </source>
</evidence>
<dbReference type="AlphaFoldDB" id="A0A8T8S9J2"/>
<feature type="region of interest" description="Disordered" evidence="1">
    <location>
        <begin position="330"/>
        <end position="390"/>
    </location>
</feature>
<gene>
    <name evidence="3" type="ORF">A4X13_0g9457</name>
</gene>
<dbReference type="Proteomes" id="UP000077521">
    <property type="component" value="Unassembled WGS sequence"/>
</dbReference>
<reference evidence="3" key="2">
    <citation type="journal article" date="2019" name="IMA Fungus">
        <title>Genome sequencing and comparison of five Tilletia species to identify candidate genes for the detection of regulated species infecting wheat.</title>
        <authorList>
            <person name="Nguyen H.D.T."/>
            <person name="Sultana T."/>
            <person name="Kesanakurti P."/>
            <person name="Hambleton S."/>
        </authorList>
    </citation>
    <scope>NUCLEOTIDE SEQUENCE</scope>
    <source>
        <strain evidence="3">DAOMC 236416</strain>
    </source>
</reference>
<evidence type="ECO:0000256" key="1">
    <source>
        <dbReference type="SAM" id="MobiDB-lite"/>
    </source>
</evidence>
<accession>A0A8T8S9J2</accession>
<keyword evidence="2" id="KW-0472">Membrane</keyword>
<comment type="caution">
    <text evidence="3">The sequence shown here is derived from an EMBL/GenBank/DDBJ whole genome shotgun (WGS) entry which is preliminary data.</text>
</comment>
<feature type="transmembrane region" description="Helical" evidence="2">
    <location>
        <begin position="43"/>
        <end position="62"/>
    </location>
</feature>
<sequence length="390" mass="42854">NRVVLRAQQRAVGFRAANGAPDSLFTKKGKYNESRVSTTGGRVLGLTTLLGSLAFLPVMLASEEFQGWRSVRDAPASRYYALSVLLRGGRPKVEGLDRDQRRLVDAAFFAAKEILPRILQAYLWAVFMLHDDAVSKGKKDLRQVLFAAPLNAAAEELGRDPADVVAPQSPMLRVEPGMGQVEKPPLLLGVMSGYGDLKKPIVNPPYYFLFRNFNKIAGHKPEHKLEDLVLCNPLEKTGETFAGTLDPAFPTAANTPVCQIRPGGADMLQYLEAYCSEMTLDKASPEVALLVSAVTEKKDFVGRYPELLTVARLRQLEELRASEMVRAAGERFQEARDDEEVTSPTQGTTRRASTSGGQQRAAIESSQSSTRLALSQQPHGQPTARSSRRR</sequence>
<feature type="non-terminal residue" evidence="3">
    <location>
        <position position="1"/>
    </location>
</feature>